<dbReference type="InterPro" id="IPR051553">
    <property type="entry name" value="Ran_GTPase-activating"/>
</dbReference>
<dbReference type="OrthoDB" id="61110at2759"/>
<dbReference type="InterPro" id="IPR009091">
    <property type="entry name" value="RCC1/BLIP-II"/>
</dbReference>
<dbReference type="EMBL" id="CAJPIZ010001321">
    <property type="protein sequence ID" value="CAG2103278.1"/>
    <property type="molecule type" value="Genomic_DNA"/>
</dbReference>
<dbReference type="InterPro" id="IPR000408">
    <property type="entry name" value="Reg_chr_condens"/>
</dbReference>
<dbReference type="Pfam" id="PF25390">
    <property type="entry name" value="WD40_RLD"/>
    <property type="match status" value="1"/>
</dbReference>
<proteinExistence type="predicted"/>
<keyword evidence="1" id="KW-0344">Guanine-nucleotide releasing factor</keyword>
<dbReference type="InterPro" id="IPR058923">
    <property type="entry name" value="RCC1-like_dom"/>
</dbReference>
<accession>A0A7R9PWU8</accession>
<feature type="domain" description="RCC1-like" evidence="4">
    <location>
        <begin position="3"/>
        <end position="225"/>
    </location>
</feature>
<evidence type="ECO:0000256" key="1">
    <source>
        <dbReference type="ARBA" id="ARBA00022658"/>
    </source>
</evidence>
<dbReference type="EMBL" id="OC855896">
    <property type="protein sequence ID" value="CAD7622848.1"/>
    <property type="molecule type" value="Genomic_DNA"/>
</dbReference>
<reference evidence="5" key="1">
    <citation type="submission" date="2020-11" db="EMBL/GenBank/DDBJ databases">
        <authorList>
            <person name="Tran Van P."/>
        </authorList>
    </citation>
    <scope>NUCLEOTIDE SEQUENCE</scope>
</reference>
<feature type="repeat" description="RCC1" evidence="3">
    <location>
        <begin position="111"/>
        <end position="166"/>
    </location>
</feature>
<organism evidence="5">
    <name type="scientific">Medioppia subpectinata</name>
    <dbReference type="NCBI Taxonomy" id="1979941"/>
    <lineage>
        <taxon>Eukaryota</taxon>
        <taxon>Metazoa</taxon>
        <taxon>Ecdysozoa</taxon>
        <taxon>Arthropoda</taxon>
        <taxon>Chelicerata</taxon>
        <taxon>Arachnida</taxon>
        <taxon>Acari</taxon>
        <taxon>Acariformes</taxon>
        <taxon>Sarcoptiformes</taxon>
        <taxon>Oribatida</taxon>
        <taxon>Brachypylina</taxon>
        <taxon>Oppioidea</taxon>
        <taxon>Oppiidae</taxon>
        <taxon>Medioppia</taxon>
    </lineage>
</organism>
<dbReference type="Gene3D" id="2.130.10.30">
    <property type="entry name" value="Regulator of chromosome condensation 1/beta-lactamase-inhibitor protein II"/>
    <property type="match status" value="1"/>
</dbReference>
<dbReference type="PROSITE" id="PS50012">
    <property type="entry name" value="RCC1_3"/>
    <property type="match status" value="3"/>
</dbReference>
<evidence type="ECO:0000313" key="5">
    <source>
        <dbReference type="EMBL" id="CAD7622848.1"/>
    </source>
</evidence>
<evidence type="ECO:0000256" key="3">
    <source>
        <dbReference type="PROSITE-ProRule" id="PRU00235"/>
    </source>
</evidence>
<dbReference type="SUPFAM" id="SSF50985">
    <property type="entry name" value="RCC1/BLIP-II"/>
    <property type="match status" value="1"/>
</dbReference>
<evidence type="ECO:0000313" key="6">
    <source>
        <dbReference type="Proteomes" id="UP000759131"/>
    </source>
</evidence>
<dbReference type="Proteomes" id="UP000759131">
    <property type="component" value="Unassembled WGS sequence"/>
</dbReference>
<dbReference type="PRINTS" id="PR00633">
    <property type="entry name" value="RCCNDNSATION"/>
</dbReference>
<feature type="repeat" description="RCC1" evidence="3">
    <location>
        <begin position="59"/>
        <end position="110"/>
    </location>
</feature>
<evidence type="ECO:0000259" key="4">
    <source>
        <dbReference type="Pfam" id="PF25390"/>
    </source>
</evidence>
<keyword evidence="6" id="KW-1185">Reference proteome</keyword>
<gene>
    <name evidence="5" type="ORF">OSB1V03_LOCUS3311</name>
</gene>
<feature type="repeat" description="RCC1" evidence="3">
    <location>
        <begin position="167"/>
        <end position="217"/>
    </location>
</feature>
<dbReference type="PANTHER" id="PTHR45982">
    <property type="entry name" value="REGULATOR OF CHROMOSOME CONDENSATION"/>
    <property type="match status" value="1"/>
</dbReference>
<dbReference type="AlphaFoldDB" id="A0A7R9PWU8"/>
<evidence type="ECO:0000256" key="2">
    <source>
        <dbReference type="ARBA" id="ARBA00022737"/>
    </source>
</evidence>
<dbReference type="PANTHER" id="PTHR45982:SF1">
    <property type="entry name" value="REGULATOR OF CHROMOSOME CONDENSATION"/>
    <property type="match status" value="1"/>
</dbReference>
<name>A0A7R9PWU8_9ACAR</name>
<sequence>MYVTADDTAYGLGANSDGCLGLGHDRAVQSAQQIPQLSLKRIQQFAIGATFALALDATNCIYSWGKNEHGQLGRDTLHESLHAVPDKIPWSNLIVQLCCADHHSLALTGNGRVYAWGDNRYGQVGHHTTGTTGYSGKPTAIDFPGGCPTIKYVHCFNTSSFAVTADGQVFSWGDNQYNRLGHNVSDEIVFTPRLISTLTGVQTVVSGIRLTYFLTSSGFVYFCGFLWQRDGFVGEAVPKRLQTGLAVQDIQQFNGNINHPYFDFVTVLAEGRIYKITDTNAFVDANYVPDIIVKSHTMIESIANAIEINGNNTKSNPNPFRDTY</sequence>
<keyword evidence="2" id="KW-0677">Repeat</keyword>
<protein>
    <recommendedName>
        <fullName evidence="4">RCC1-like domain-containing protein</fullName>
    </recommendedName>
</protein>